<evidence type="ECO:0000256" key="3">
    <source>
        <dbReference type="ARBA" id="ARBA00023125"/>
    </source>
</evidence>
<name>A0ABT9FDX9_9GAMM</name>
<proteinExistence type="inferred from homology"/>
<evidence type="ECO:0000256" key="4">
    <source>
        <dbReference type="SAM" id="Coils"/>
    </source>
</evidence>
<dbReference type="PANTHER" id="PTHR43140">
    <property type="entry name" value="TYPE-1 RESTRICTION ENZYME ECOKI SPECIFICITY PROTEIN"/>
    <property type="match status" value="1"/>
</dbReference>
<accession>A0ABT9FDX9</accession>
<feature type="domain" description="Type I restriction modification DNA specificity" evidence="5">
    <location>
        <begin position="290"/>
        <end position="455"/>
    </location>
</feature>
<dbReference type="PANTHER" id="PTHR43140:SF1">
    <property type="entry name" value="TYPE I RESTRICTION ENZYME ECOKI SPECIFICITY SUBUNIT"/>
    <property type="match status" value="1"/>
</dbReference>
<reference evidence="6" key="1">
    <citation type="submission" date="2023-07" db="EMBL/GenBank/DDBJ databases">
        <title>Genome content predicts the carbon catabolic preferences of heterotrophic bacteria.</title>
        <authorList>
            <person name="Gralka M."/>
        </authorList>
    </citation>
    <scope>NUCLEOTIDE SEQUENCE</scope>
    <source>
        <strain evidence="6">4G09</strain>
    </source>
</reference>
<dbReference type="InterPro" id="IPR000055">
    <property type="entry name" value="Restrct_endonuc_typeI_TRD"/>
</dbReference>
<dbReference type="Pfam" id="PF01420">
    <property type="entry name" value="Methylase_S"/>
    <property type="match status" value="1"/>
</dbReference>
<keyword evidence="6" id="KW-0255">Endonuclease</keyword>
<evidence type="ECO:0000256" key="1">
    <source>
        <dbReference type="ARBA" id="ARBA00010923"/>
    </source>
</evidence>
<evidence type="ECO:0000256" key="2">
    <source>
        <dbReference type="ARBA" id="ARBA00022747"/>
    </source>
</evidence>
<dbReference type="Gene3D" id="3.90.220.20">
    <property type="entry name" value="DNA methylase specificity domains"/>
    <property type="match status" value="2"/>
</dbReference>
<keyword evidence="6" id="KW-0540">Nuclease</keyword>
<dbReference type="CDD" id="cd17246">
    <property type="entry name" value="RMtype1_S_SonII-TRD2-CR2_like"/>
    <property type="match status" value="1"/>
</dbReference>
<dbReference type="SUPFAM" id="SSF116734">
    <property type="entry name" value="DNA methylase specificity domain"/>
    <property type="match status" value="2"/>
</dbReference>
<keyword evidence="4" id="KW-0175">Coiled coil</keyword>
<keyword evidence="7" id="KW-1185">Reference proteome</keyword>
<protein>
    <submittedName>
        <fullName evidence="6">Restriction endonuclease subunit S</fullName>
    </submittedName>
</protein>
<comment type="caution">
    <text evidence="6">The sequence shown here is derived from an EMBL/GenBank/DDBJ whole genome shotgun (WGS) entry which is preliminary data.</text>
</comment>
<dbReference type="GO" id="GO:0004519">
    <property type="term" value="F:endonuclease activity"/>
    <property type="evidence" value="ECO:0007669"/>
    <property type="project" value="UniProtKB-KW"/>
</dbReference>
<dbReference type="InterPro" id="IPR051212">
    <property type="entry name" value="Type-I_RE_S_subunit"/>
</dbReference>
<evidence type="ECO:0000313" key="6">
    <source>
        <dbReference type="EMBL" id="MDP2564973.1"/>
    </source>
</evidence>
<dbReference type="InterPro" id="IPR044946">
    <property type="entry name" value="Restrct_endonuc_typeI_TRD_sf"/>
</dbReference>
<evidence type="ECO:0000259" key="5">
    <source>
        <dbReference type="Pfam" id="PF01420"/>
    </source>
</evidence>
<gene>
    <name evidence="6" type="ORF">Q8W34_10040</name>
</gene>
<keyword evidence="2" id="KW-0680">Restriction system</keyword>
<evidence type="ECO:0000313" key="7">
    <source>
        <dbReference type="Proteomes" id="UP001177212"/>
    </source>
</evidence>
<dbReference type="Proteomes" id="UP001177212">
    <property type="component" value="Unassembled WGS sequence"/>
</dbReference>
<keyword evidence="6" id="KW-0378">Hydrolase</keyword>
<comment type="similarity">
    <text evidence="1">Belongs to the type-I restriction system S methylase family.</text>
</comment>
<dbReference type="EMBL" id="JAUYVT010000008">
    <property type="protein sequence ID" value="MDP2564973.1"/>
    <property type="molecule type" value="Genomic_DNA"/>
</dbReference>
<sequence>MRELPVGWEITPIANVLEPKYEGKTIQQGWSPRCEKHPSSCNNTWGVLKTTAIQAGYFIENENKELPEHLTPKEQIEVSEGDILLTCAGPRNRCGVPTLVRKTRPKLMMSGKMYRFRAFEEYFQPSFLELYLLSHEAQLAIDKMKTGSSDSGLNLTHGRFRELLIPVAPFKEQQRIVDKVEELFSELDKGIESLKTAKAQLAVYRQALLKHAFEGKLTEEWRKDNADKLESPEQLLQHIQQEREARYQQQLDDWKQEVEKWEADGKGGKKPQKPRKAQIKQTEALVDDLPNEWAVYSLSEISEHIVDGTHKTPKYVSEGVKFISAKDIFGFRISFENTRFITEEEHKELIKRCNPKKGNVLITKSGTLGRVAVVKDESEFSLFESVANVPVLPPMISEFVSKQVYYVINTGFGASIQKGVAVRHLHLEDLRKLPLSICSVEEQQEICLRLDSEFTLLDSLERELEVNLRKCEVLRQSILKKAFSGQLVSQDPNDEPASELLKKIAIEKAELAEKEKAEKAAARKVKAAKKAKT</sequence>
<organism evidence="6 7">
    <name type="scientific">Pseudoalteromonas marina</name>
    <dbReference type="NCBI Taxonomy" id="267375"/>
    <lineage>
        <taxon>Bacteria</taxon>
        <taxon>Pseudomonadati</taxon>
        <taxon>Pseudomonadota</taxon>
        <taxon>Gammaproteobacteria</taxon>
        <taxon>Alteromonadales</taxon>
        <taxon>Pseudoalteromonadaceae</taxon>
        <taxon>Pseudoalteromonas</taxon>
    </lineage>
</organism>
<keyword evidence="3" id="KW-0238">DNA-binding</keyword>
<feature type="coiled-coil region" evidence="4">
    <location>
        <begin position="457"/>
        <end position="531"/>
    </location>
</feature>
<dbReference type="RefSeq" id="WP_305472034.1">
    <property type="nucleotide sequence ID" value="NZ_JAUYVT010000008.1"/>
</dbReference>